<comment type="caution">
    <text evidence="16">The sequence shown here is derived from an EMBL/GenBank/DDBJ whole genome shotgun (WGS) entry which is preliminary data.</text>
</comment>
<dbReference type="SUPFAM" id="SSF52540">
    <property type="entry name" value="P-loop containing nucleoside triphosphate hydrolases"/>
    <property type="match status" value="1"/>
</dbReference>
<dbReference type="Gene3D" id="2.60.120.10">
    <property type="entry name" value="Jelly Rolls"/>
    <property type="match status" value="1"/>
</dbReference>
<dbReference type="GO" id="GO:0015421">
    <property type="term" value="F:ABC-type oligopeptide transporter activity"/>
    <property type="evidence" value="ECO:0007669"/>
    <property type="project" value="TreeGrafter"/>
</dbReference>
<dbReference type="CDD" id="cd02259">
    <property type="entry name" value="Peptidase_C39_like"/>
    <property type="match status" value="1"/>
</dbReference>
<evidence type="ECO:0000313" key="17">
    <source>
        <dbReference type="Proteomes" id="UP000269154"/>
    </source>
</evidence>
<name>A0A3N6PJW5_9CYAN</name>
<evidence type="ECO:0000256" key="2">
    <source>
        <dbReference type="ARBA" id="ARBA00022448"/>
    </source>
</evidence>
<dbReference type="InterPro" id="IPR005074">
    <property type="entry name" value="Peptidase_C39"/>
</dbReference>
<evidence type="ECO:0000256" key="8">
    <source>
        <dbReference type="ARBA" id="ARBA00022840"/>
    </source>
</evidence>
<dbReference type="GO" id="GO:0006508">
    <property type="term" value="P:proteolysis"/>
    <property type="evidence" value="ECO:0007669"/>
    <property type="project" value="InterPro"/>
</dbReference>
<protein>
    <submittedName>
        <fullName evidence="16">ATP-binding cassette domain-containing protein</fullName>
    </submittedName>
</protein>
<evidence type="ECO:0000259" key="13">
    <source>
        <dbReference type="PROSITE" id="PS50893"/>
    </source>
</evidence>
<dbReference type="PROSITE" id="PS50990">
    <property type="entry name" value="PEPTIDASE_C39"/>
    <property type="match status" value="1"/>
</dbReference>
<feature type="domain" description="Peptidase C39" evidence="15">
    <location>
        <begin position="292"/>
        <end position="414"/>
    </location>
</feature>
<evidence type="ECO:0000256" key="5">
    <source>
        <dbReference type="ARBA" id="ARBA00022741"/>
    </source>
</evidence>
<dbReference type="InterPro" id="IPR017871">
    <property type="entry name" value="ABC_transporter-like_CS"/>
</dbReference>
<dbReference type="PANTHER" id="PTHR43394">
    <property type="entry name" value="ATP-DEPENDENT PERMEASE MDL1, MITOCHONDRIAL"/>
    <property type="match status" value="1"/>
</dbReference>
<feature type="transmembrane region" description="Helical" evidence="11">
    <location>
        <begin position="553"/>
        <end position="578"/>
    </location>
</feature>
<keyword evidence="7" id="KW-0645">Protease</keyword>
<dbReference type="PROSITE" id="PS00211">
    <property type="entry name" value="ABC_TRANSPORTER_1"/>
    <property type="match status" value="1"/>
</dbReference>
<accession>A0A3N6PJW5</accession>
<keyword evidence="8 16" id="KW-0067">ATP-binding</keyword>
<dbReference type="CDD" id="cd18782">
    <property type="entry name" value="ABC_6TM_PrtD_LapB_HlyB_like"/>
    <property type="match status" value="1"/>
</dbReference>
<dbReference type="SUPFAM" id="SSF90123">
    <property type="entry name" value="ABC transporter transmembrane region"/>
    <property type="match status" value="1"/>
</dbReference>
<evidence type="ECO:0000256" key="6">
    <source>
        <dbReference type="ARBA" id="ARBA00022801"/>
    </source>
</evidence>
<dbReference type="InterPro" id="IPR011527">
    <property type="entry name" value="ABC1_TM_dom"/>
</dbReference>
<dbReference type="InterPro" id="IPR003593">
    <property type="entry name" value="AAA+_ATPase"/>
</dbReference>
<dbReference type="Gene3D" id="3.90.70.10">
    <property type="entry name" value="Cysteine proteinases"/>
    <property type="match status" value="1"/>
</dbReference>
<dbReference type="GO" id="GO:0016887">
    <property type="term" value="F:ATP hydrolysis activity"/>
    <property type="evidence" value="ECO:0007669"/>
    <property type="project" value="InterPro"/>
</dbReference>
<keyword evidence="2" id="KW-0813">Transport</keyword>
<sequence>MATSSTISRSQVQEFLADKPPFNLLSENALKTQLVGKCQLLGYRSGQPLFEREKMPTQIAIIYQGQARILGYDQRSQRHASLQLAGPGEILGWAGLLRGTPCETALASTDLIAVTLPAADFLAILEAEPEFGAAFLERPAVSEVFELLSQEFARRAEVSGNLKELARNVVEKTVVVNLPKGDVKTKELESILESEKIWLISSGVVGDFAPGSPVVLDGVGRSLKIEGPRGARILGFPEQKERGELEDTTVENGAQNTELVPLDVSVVPQAPARPPEPTVAQDTQSIKYPIFRGKGEVPAALACFQMLAKHLKLKFRRDVIRRVLDNQIRTAGRVSLQACGAIAQMMGLTGQLVQVPAAAVNRLKAPALIQWQDHFAVLYSITEQEIVVGSPEFGLTRLKPGQFAEIWGESGQVLLLQAPKSEQKEKFSFWWFLPSLMEHRTVFIEVLISSFFVQVFGLVNPLMTMIIIDKVMGQRNIEALDVLGILMLLVALFEALLGGLRTFLFVDTTNRIDVKLSSEVIDHLLRLPLNYFDNRRVGDLTGRIGELANIRNFLTGTALTVVLDSVFSVIYIAVMLALNPLMTAVALAGVPFFTGIIVINSPIVRRLLRKKAERYADSQSYLVEVLNGVQTVKAQNLELRSRWEWSARYAKFMTASFNTVLTQTTSSSISTFLNKLSGLALLWVGAYLVIDGQLSVGGLIAFRIIAGNVTGSLLRFVSVWQSFQEVGMSIERLRDVLDTEAEVDEEDRNNIDMPPMSGGVKFEEISFRFTQSGPLQLANVNLEFPAGYFVGIVGLSGSGKSTLMKLLQRLYPPLSGRIFIDGYDIQKVELYSLRRQIGVVLQDTLLFNGTVQDNIALTNPDATTDEIVRAAKVAVAHDFIMNLPSGYNTMVGERGASLSGGQRQRIAIARTVLQNPRLLILDEATSALDYSSERQVCENLAEAFADTTVFFITHRLTTVKNANTIIMMDKGSVVEQGTHGELMAVKGRYFCLYQQQESQQ</sequence>
<evidence type="ECO:0000256" key="3">
    <source>
        <dbReference type="ARBA" id="ARBA00022475"/>
    </source>
</evidence>
<evidence type="ECO:0000256" key="11">
    <source>
        <dbReference type="SAM" id="Phobius"/>
    </source>
</evidence>
<organism evidence="16 17">
    <name type="scientific">Okeania hirsuta</name>
    <dbReference type="NCBI Taxonomy" id="1458930"/>
    <lineage>
        <taxon>Bacteria</taxon>
        <taxon>Bacillati</taxon>
        <taxon>Cyanobacteriota</taxon>
        <taxon>Cyanophyceae</taxon>
        <taxon>Oscillatoriophycideae</taxon>
        <taxon>Oscillatoriales</taxon>
        <taxon>Microcoleaceae</taxon>
        <taxon>Okeania</taxon>
    </lineage>
</organism>
<dbReference type="SMART" id="SM00382">
    <property type="entry name" value="AAA"/>
    <property type="match status" value="1"/>
</dbReference>
<dbReference type="GO" id="GO:0005524">
    <property type="term" value="F:ATP binding"/>
    <property type="evidence" value="ECO:0007669"/>
    <property type="project" value="UniProtKB-KW"/>
</dbReference>
<dbReference type="Pfam" id="PF00027">
    <property type="entry name" value="cNMP_binding"/>
    <property type="match status" value="1"/>
</dbReference>
<evidence type="ECO:0000256" key="1">
    <source>
        <dbReference type="ARBA" id="ARBA00004651"/>
    </source>
</evidence>
<keyword evidence="9 11" id="KW-1133">Transmembrane helix</keyword>
<evidence type="ECO:0000259" key="15">
    <source>
        <dbReference type="PROSITE" id="PS50990"/>
    </source>
</evidence>
<dbReference type="PROSITE" id="PS50893">
    <property type="entry name" value="ABC_TRANSPORTER_2"/>
    <property type="match status" value="1"/>
</dbReference>
<dbReference type="FunFam" id="3.40.50.300:FF:000221">
    <property type="entry name" value="Multidrug ABC transporter ATP-binding protein"/>
    <property type="match status" value="1"/>
</dbReference>
<evidence type="ECO:0000313" key="16">
    <source>
        <dbReference type="EMBL" id="RQH40879.1"/>
    </source>
</evidence>
<keyword evidence="6" id="KW-0378">Hydrolase</keyword>
<dbReference type="GO" id="GO:0005886">
    <property type="term" value="C:plasma membrane"/>
    <property type="evidence" value="ECO:0007669"/>
    <property type="project" value="UniProtKB-SubCell"/>
</dbReference>
<evidence type="ECO:0000259" key="14">
    <source>
        <dbReference type="PROSITE" id="PS50929"/>
    </source>
</evidence>
<dbReference type="InterPro" id="IPR014710">
    <property type="entry name" value="RmlC-like_jellyroll"/>
</dbReference>
<dbReference type="CDD" id="cd00038">
    <property type="entry name" value="CAP_ED"/>
    <property type="match status" value="1"/>
</dbReference>
<dbReference type="Proteomes" id="UP000269154">
    <property type="component" value="Unassembled WGS sequence"/>
</dbReference>
<dbReference type="GO" id="GO:0008234">
    <property type="term" value="F:cysteine-type peptidase activity"/>
    <property type="evidence" value="ECO:0007669"/>
    <property type="project" value="UniProtKB-KW"/>
</dbReference>
<dbReference type="InterPro" id="IPR039421">
    <property type="entry name" value="Type_1_exporter"/>
</dbReference>
<dbReference type="Gene3D" id="3.40.50.300">
    <property type="entry name" value="P-loop containing nucleotide triphosphate hydrolases"/>
    <property type="match status" value="1"/>
</dbReference>
<dbReference type="InterPro" id="IPR036640">
    <property type="entry name" value="ABC1_TM_sf"/>
</dbReference>
<dbReference type="InterPro" id="IPR027417">
    <property type="entry name" value="P-loop_NTPase"/>
</dbReference>
<dbReference type="Pfam" id="PF00005">
    <property type="entry name" value="ABC_tran"/>
    <property type="match status" value="1"/>
</dbReference>
<feature type="domain" description="ABC transmembrane type-1" evidence="14">
    <location>
        <begin position="446"/>
        <end position="725"/>
    </location>
</feature>
<feature type="domain" description="ABC transporter" evidence="13">
    <location>
        <begin position="760"/>
        <end position="995"/>
    </location>
</feature>
<dbReference type="InterPro" id="IPR000595">
    <property type="entry name" value="cNMP-bd_dom"/>
</dbReference>
<keyword evidence="17" id="KW-1185">Reference proteome</keyword>
<dbReference type="PANTHER" id="PTHR43394:SF1">
    <property type="entry name" value="ATP-BINDING CASSETTE SUB-FAMILY B MEMBER 10, MITOCHONDRIAL"/>
    <property type="match status" value="1"/>
</dbReference>
<dbReference type="Pfam" id="PF03412">
    <property type="entry name" value="Peptidase_C39"/>
    <property type="match status" value="1"/>
</dbReference>
<feature type="transmembrane region" description="Helical" evidence="11">
    <location>
        <begin position="442"/>
        <end position="463"/>
    </location>
</feature>
<dbReference type="RefSeq" id="WP_124146458.1">
    <property type="nucleotide sequence ID" value="NZ_CAWOKI010000163.1"/>
</dbReference>
<evidence type="ECO:0000256" key="7">
    <source>
        <dbReference type="ARBA" id="ARBA00022807"/>
    </source>
</evidence>
<keyword evidence="7" id="KW-0788">Thiol protease</keyword>
<dbReference type="Gene3D" id="1.20.1560.10">
    <property type="entry name" value="ABC transporter type 1, transmembrane domain"/>
    <property type="match status" value="1"/>
</dbReference>
<dbReference type="InterPro" id="IPR003439">
    <property type="entry name" value="ABC_transporter-like_ATP-bd"/>
</dbReference>
<feature type="domain" description="Cyclic nucleotide-binding" evidence="12">
    <location>
        <begin position="43"/>
        <end position="125"/>
    </location>
</feature>
<reference evidence="16 17" key="1">
    <citation type="journal article" date="2018" name="ACS Chem. Biol.">
        <title>Ketoreductase domain dysfunction expands chemodiversity: malyngamide biosynthesis in the cyanobacterium Okeania hirsuta.</title>
        <authorList>
            <person name="Moss N.A."/>
            <person name="Leao T."/>
            <person name="Rankin M."/>
            <person name="McCullough T.M."/>
            <person name="Qu P."/>
            <person name="Korobeynikov A."/>
            <person name="Smith J.L."/>
            <person name="Gerwick L."/>
            <person name="Gerwick W.H."/>
        </authorList>
    </citation>
    <scope>NUCLEOTIDE SEQUENCE [LARGE SCALE GENOMIC DNA]</scope>
    <source>
        <strain evidence="16 17">PAB10Feb10-1</strain>
    </source>
</reference>
<evidence type="ECO:0000259" key="12">
    <source>
        <dbReference type="PROSITE" id="PS50042"/>
    </source>
</evidence>
<evidence type="ECO:0000256" key="9">
    <source>
        <dbReference type="ARBA" id="ARBA00022989"/>
    </source>
</evidence>
<keyword evidence="5" id="KW-0547">Nucleotide-binding</keyword>
<feature type="transmembrane region" description="Helical" evidence="11">
    <location>
        <begin position="672"/>
        <end position="690"/>
    </location>
</feature>
<comment type="subcellular location">
    <subcellularLocation>
        <location evidence="1">Cell membrane</location>
        <topology evidence="1">Multi-pass membrane protein</topology>
    </subcellularLocation>
</comment>
<keyword evidence="10 11" id="KW-0472">Membrane</keyword>
<proteinExistence type="predicted"/>
<dbReference type="PROSITE" id="PS50042">
    <property type="entry name" value="CNMP_BINDING_3"/>
    <property type="match status" value="1"/>
</dbReference>
<feature type="transmembrane region" description="Helical" evidence="11">
    <location>
        <begin position="584"/>
        <end position="604"/>
    </location>
</feature>
<dbReference type="OrthoDB" id="516912at2"/>
<dbReference type="InterPro" id="IPR018490">
    <property type="entry name" value="cNMP-bd_dom_sf"/>
</dbReference>
<feature type="transmembrane region" description="Helical" evidence="11">
    <location>
        <begin position="483"/>
        <end position="506"/>
    </location>
</feature>
<keyword evidence="3" id="KW-1003">Cell membrane</keyword>
<dbReference type="SUPFAM" id="SSF51206">
    <property type="entry name" value="cAMP-binding domain-like"/>
    <property type="match status" value="1"/>
</dbReference>
<gene>
    <name evidence="16" type="ORF">D5R40_15780</name>
</gene>
<dbReference type="Pfam" id="PF00664">
    <property type="entry name" value="ABC_membrane"/>
    <property type="match status" value="1"/>
</dbReference>
<evidence type="ECO:0000256" key="10">
    <source>
        <dbReference type="ARBA" id="ARBA00023136"/>
    </source>
</evidence>
<evidence type="ECO:0000256" key="4">
    <source>
        <dbReference type="ARBA" id="ARBA00022692"/>
    </source>
</evidence>
<dbReference type="EMBL" id="RCBY01000083">
    <property type="protein sequence ID" value="RQH40879.1"/>
    <property type="molecule type" value="Genomic_DNA"/>
</dbReference>
<dbReference type="AlphaFoldDB" id="A0A3N6PJW5"/>
<keyword evidence="4 11" id="KW-0812">Transmembrane</keyword>
<dbReference type="PROSITE" id="PS50929">
    <property type="entry name" value="ABC_TM1F"/>
    <property type="match status" value="1"/>
</dbReference>